<organism evidence="2 3">
    <name type="scientific">Elstera cyanobacteriorum</name>
    <dbReference type="NCBI Taxonomy" id="2022747"/>
    <lineage>
        <taxon>Bacteria</taxon>
        <taxon>Pseudomonadati</taxon>
        <taxon>Pseudomonadota</taxon>
        <taxon>Alphaproteobacteria</taxon>
        <taxon>Rhodospirillales</taxon>
        <taxon>Rhodospirillaceae</taxon>
        <taxon>Elstera</taxon>
    </lineage>
</organism>
<evidence type="ECO:0000256" key="1">
    <source>
        <dbReference type="ARBA" id="ARBA00022679"/>
    </source>
</evidence>
<keyword evidence="3" id="KW-1185">Reference proteome</keyword>
<dbReference type="Proteomes" id="UP000216361">
    <property type="component" value="Unassembled WGS sequence"/>
</dbReference>
<dbReference type="Pfam" id="PF02515">
    <property type="entry name" value="CoA_transf_3"/>
    <property type="match status" value="1"/>
</dbReference>
<reference evidence="2 3" key="1">
    <citation type="submission" date="2017-07" db="EMBL/GenBank/DDBJ databases">
        <title>Elstera cyanobacteriorum sp. nov., a novel bacterium isolated from cyanobacterial aggregates in a eutrophic lake.</title>
        <authorList>
            <person name="Cai H."/>
        </authorList>
    </citation>
    <scope>NUCLEOTIDE SEQUENCE [LARGE SCALE GENOMIC DNA]</scope>
    <source>
        <strain evidence="2 3">TH019</strain>
    </source>
</reference>
<evidence type="ECO:0000313" key="2">
    <source>
        <dbReference type="EMBL" id="OYQ16759.1"/>
    </source>
</evidence>
<dbReference type="AlphaFoldDB" id="A0A255XIF9"/>
<dbReference type="InterPro" id="IPR023606">
    <property type="entry name" value="CoA-Trfase_III_dom_1_sf"/>
</dbReference>
<dbReference type="InterPro" id="IPR044855">
    <property type="entry name" value="CoA-Trfase_III_dom3_sf"/>
</dbReference>
<dbReference type="PANTHER" id="PTHR48207:SF3">
    <property type="entry name" value="SUCCINATE--HYDROXYMETHYLGLUTARATE COA-TRANSFERASE"/>
    <property type="match status" value="1"/>
</dbReference>
<evidence type="ECO:0000313" key="3">
    <source>
        <dbReference type="Proteomes" id="UP000216361"/>
    </source>
</evidence>
<dbReference type="SUPFAM" id="SSF89796">
    <property type="entry name" value="CoA-transferase family III (CaiB/BaiF)"/>
    <property type="match status" value="1"/>
</dbReference>
<name>A0A255XIF9_9PROT</name>
<gene>
    <name evidence="2" type="ORF">CHR90_17410</name>
</gene>
<dbReference type="InterPro" id="IPR003673">
    <property type="entry name" value="CoA-Trfase_fam_III"/>
</dbReference>
<accession>A0A255XIF9</accession>
<dbReference type="EMBL" id="NOXS01000035">
    <property type="protein sequence ID" value="OYQ16759.1"/>
    <property type="molecule type" value="Genomic_DNA"/>
</dbReference>
<proteinExistence type="predicted"/>
<dbReference type="PANTHER" id="PTHR48207">
    <property type="entry name" value="SUCCINATE--HYDROXYMETHYLGLUTARATE COA-TRANSFERASE"/>
    <property type="match status" value="1"/>
</dbReference>
<dbReference type="Gene3D" id="3.40.50.10540">
    <property type="entry name" value="Crotonobetainyl-coa:carnitine coa-transferase, domain 1"/>
    <property type="match status" value="1"/>
</dbReference>
<protein>
    <submittedName>
        <fullName evidence="2">CoA transferase</fullName>
    </submittedName>
</protein>
<keyword evidence="1 2" id="KW-0808">Transferase</keyword>
<dbReference type="InterPro" id="IPR050483">
    <property type="entry name" value="CoA-transferase_III_domain"/>
</dbReference>
<dbReference type="OrthoDB" id="9781472at2"/>
<dbReference type="GO" id="GO:0008410">
    <property type="term" value="F:CoA-transferase activity"/>
    <property type="evidence" value="ECO:0007669"/>
    <property type="project" value="TreeGrafter"/>
</dbReference>
<dbReference type="Gene3D" id="3.30.1540.10">
    <property type="entry name" value="formyl-coa transferase, domain 3"/>
    <property type="match status" value="1"/>
</dbReference>
<dbReference type="RefSeq" id="WP_094410397.1">
    <property type="nucleotide sequence ID" value="NZ_BMJZ01000003.1"/>
</dbReference>
<comment type="caution">
    <text evidence="2">The sequence shown here is derived from an EMBL/GenBank/DDBJ whole genome shotgun (WGS) entry which is preliminary data.</text>
</comment>
<sequence length="391" mass="40773">MTDLLAGVRVLDLTNVLAGPYCAYQLALLGADVIKVEVPGGGDLARQLGADAVLNDDLMGASFLAQNGGKRSIALNLKDPEDKAIFRALLATADVLVENFRPGVMDRLGLGHAALATEHPGLIYCAISGFGATGPMKDAPAYDQIIQGYSGLMSVTGTAETAPLRVGVPICDTLGGLSAAFAVAAALVRRQQDGRGCYLDVSLLESTLSAMGWAVSNHLIAGRAPQPMGNDNVTASPSGTFRTGDGLLNIAANKAEQFVALAVLVGRPNWLTDPRFAKRADRLAHRAALTAELEDALATRAAADWETALIAVGVPAGQVLSVPETLTHPQTRSREMVTEFPPDTTGLDRSIYNLRGGFRVDGKAPAPAGPPPRLDADRAALLAELAARKPA</sequence>